<dbReference type="InterPro" id="IPR036097">
    <property type="entry name" value="HisK_dim/P_sf"/>
</dbReference>
<evidence type="ECO:0000256" key="11">
    <source>
        <dbReference type="SAM" id="MobiDB-lite"/>
    </source>
</evidence>
<dbReference type="CDD" id="cd00075">
    <property type="entry name" value="HATPase"/>
    <property type="match status" value="1"/>
</dbReference>
<evidence type="ECO:0000256" key="6">
    <source>
        <dbReference type="ARBA" id="ARBA00022692"/>
    </source>
</evidence>
<comment type="caution">
    <text evidence="14">The sequence shown here is derived from an EMBL/GenBank/DDBJ whole genome shotgun (WGS) entry which is preliminary data.</text>
</comment>
<keyword evidence="4" id="KW-0597">Phosphoprotein</keyword>
<dbReference type="InterPro" id="IPR036890">
    <property type="entry name" value="HATPase_C_sf"/>
</dbReference>
<dbReference type="InterPro" id="IPR003661">
    <property type="entry name" value="HisK_dim/P_dom"/>
</dbReference>
<proteinExistence type="predicted"/>
<organism evidence="14 15">
    <name type="scientific">Sphaerisporangium album</name>
    <dbReference type="NCBI Taxonomy" id="509200"/>
    <lineage>
        <taxon>Bacteria</taxon>
        <taxon>Bacillati</taxon>
        <taxon>Actinomycetota</taxon>
        <taxon>Actinomycetes</taxon>
        <taxon>Streptosporangiales</taxon>
        <taxon>Streptosporangiaceae</taxon>
        <taxon>Sphaerisporangium</taxon>
    </lineage>
</organism>
<dbReference type="SUPFAM" id="SSF55874">
    <property type="entry name" value="ATPase domain of HSP90 chaperone/DNA topoisomerase II/histidine kinase"/>
    <property type="match status" value="1"/>
</dbReference>
<dbReference type="PROSITE" id="PS50109">
    <property type="entry name" value="HIS_KIN"/>
    <property type="match status" value="1"/>
</dbReference>
<dbReference type="InterPro" id="IPR004358">
    <property type="entry name" value="Sig_transdc_His_kin-like_C"/>
</dbReference>
<gene>
    <name evidence="14" type="ORF">DQ384_29180</name>
</gene>
<evidence type="ECO:0000256" key="4">
    <source>
        <dbReference type="ARBA" id="ARBA00022553"/>
    </source>
</evidence>
<dbReference type="CDD" id="cd06225">
    <property type="entry name" value="HAMP"/>
    <property type="match status" value="1"/>
</dbReference>
<dbReference type="Gene3D" id="6.10.340.10">
    <property type="match status" value="1"/>
</dbReference>
<feature type="domain" description="Histidine kinase" evidence="12">
    <location>
        <begin position="268"/>
        <end position="475"/>
    </location>
</feature>
<keyword evidence="15" id="KW-1185">Reference proteome</keyword>
<dbReference type="OrthoDB" id="3224230at2"/>
<keyword evidence="7 14" id="KW-0418">Kinase</keyword>
<comment type="catalytic activity">
    <reaction evidence="1">
        <text>ATP + protein L-histidine = ADP + protein N-phospho-L-histidine.</text>
        <dbReference type="EC" id="2.7.13.3"/>
    </reaction>
</comment>
<evidence type="ECO:0000313" key="14">
    <source>
        <dbReference type="EMBL" id="RCG26517.1"/>
    </source>
</evidence>
<dbReference type="Pfam" id="PF00512">
    <property type="entry name" value="HisKA"/>
    <property type="match status" value="1"/>
</dbReference>
<evidence type="ECO:0000256" key="7">
    <source>
        <dbReference type="ARBA" id="ARBA00022777"/>
    </source>
</evidence>
<dbReference type="Pfam" id="PF02518">
    <property type="entry name" value="HATPase_c"/>
    <property type="match status" value="1"/>
</dbReference>
<evidence type="ECO:0000256" key="1">
    <source>
        <dbReference type="ARBA" id="ARBA00000085"/>
    </source>
</evidence>
<dbReference type="PANTHER" id="PTHR45436">
    <property type="entry name" value="SENSOR HISTIDINE KINASE YKOH"/>
    <property type="match status" value="1"/>
</dbReference>
<dbReference type="SUPFAM" id="SSF158472">
    <property type="entry name" value="HAMP domain-like"/>
    <property type="match status" value="1"/>
</dbReference>
<evidence type="ECO:0000313" key="15">
    <source>
        <dbReference type="Proteomes" id="UP000253094"/>
    </source>
</evidence>
<dbReference type="Gene3D" id="1.10.287.130">
    <property type="match status" value="1"/>
</dbReference>
<dbReference type="EMBL" id="QOIL01000019">
    <property type="protein sequence ID" value="RCG26517.1"/>
    <property type="molecule type" value="Genomic_DNA"/>
</dbReference>
<keyword evidence="8" id="KW-1133">Transmembrane helix</keyword>
<dbReference type="SMART" id="SM00388">
    <property type="entry name" value="HisKA"/>
    <property type="match status" value="1"/>
</dbReference>
<dbReference type="Proteomes" id="UP000253094">
    <property type="component" value="Unassembled WGS sequence"/>
</dbReference>
<dbReference type="PRINTS" id="PR00344">
    <property type="entry name" value="BCTRLSENSOR"/>
</dbReference>
<dbReference type="Gene3D" id="3.30.565.10">
    <property type="entry name" value="Histidine kinase-like ATPase, C-terminal domain"/>
    <property type="match status" value="1"/>
</dbReference>
<feature type="region of interest" description="Disordered" evidence="11">
    <location>
        <begin position="478"/>
        <end position="504"/>
    </location>
</feature>
<evidence type="ECO:0000259" key="12">
    <source>
        <dbReference type="PROSITE" id="PS50109"/>
    </source>
</evidence>
<dbReference type="CDD" id="cd00082">
    <property type="entry name" value="HisKA"/>
    <property type="match status" value="1"/>
</dbReference>
<dbReference type="GO" id="GO:0005886">
    <property type="term" value="C:plasma membrane"/>
    <property type="evidence" value="ECO:0007669"/>
    <property type="project" value="UniProtKB-SubCell"/>
</dbReference>
<dbReference type="SMART" id="SM00387">
    <property type="entry name" value="HATPase_c"/>
    <property type="match status" value="1"/>
</dbReference>
<dbReference type="InterPro" id="IPR005467">
    <property type="entry name" value="His_kinase_dom"/>
</dbReference>
<keyword evidence="6" id="KW-0812">Transmembrane</keyword>
<dbReference type="EC" id="2.7.13.3" evidence="3"/>
<protein>
    <recommendedName>
        <fullName evidence="3">histidine kinase</fullName>
        <ecNumber evidence="3">2.7.13.3</ecNumber>
    </recommendedName>
</protein>
<keyword evidence="10" id="KW-0472">Membrane</keyword>
<accession>A0A367FA04</accession>
<comment type="subcellular location">
    <subcellularLocation>
        <location evidence="2">Cell membrane</location>
    </subcellularLocation>
</comment>
<dbReference type="SMART" id="SM00304">
    <property type="entry name" value="HAMP"/>
    <property type="match status" value="1"/>
</dbReference>
<dbReference type="AlphaFoldDB" id="A0A367FA04"/>
<dbReference type="GO" id="GO:0000155">
    <property type="term" value="F:phosphorelay sensor kinase activity"/>
    <property type="evidence" value="ECO:0007669"/>
    <property type="project" value="InterPro"/>
</dbReference>
<evidence type="ECO:0000256" key="9">
    <source>
        <dbReference type="ARBA" id="ARBA00023012"/>
    </source>
</evidence>
<dbReference type="InterPro" id="IPR003660">
    <property type="entry name" value="HAMP_dom"/>
</dbReference>
<evidence type="ECO:0000256" key="3">
    <source>
        <dbReference type="ARBA" id="ARBA00012438"/>
    </source>
</evidence>
<dbReference type="Pfam" id="PF00672">
    <property type="entry name" value="HAMP"/>
    <property type="match status" value="1"/>
</dbReference>
<sequence length="504" mass="53835">MMMFAEEHVPDTPPPAFLPRVAPYPASVRGRLTLLVGFLAILLLVPAGLAAGVVAHRSLMNTIGLDARQEAGLVAASYRSGHPAGPPIRSDVPGIDLVQVVAPGHHVIAASPHARRLAPMTTVWPGPRAPEEDVSSCSHHDVGCVRVAALRVSSSADSPVVYAGTRAPMEASTGLIDSVFAAQGAVLIALAVATTWKVTGRTLRPVESIRDELAKINLNDLSGRVPQPPGDDEIARLARTINATLSRLEGAKSKTDRALSRQRQFAADASHELRTPLAGLRANLEEAQLHPEETDLGELLRLALKDVDRLQAIISDLLLLERICADHAQRREQADLSAIVRSELTRQAHDLHIRMALASDVPVEAVQGRLGRVVANLLDNAGRHARRNVSVEVRRNSTHAELVVDDDGDGIAPADRERVFERFTRLDAARSRDRGGTGLGLAIARDIVLAHGGSIEAGDSPEGGARFLVRLPLAGHPPLPAQRLHDDGRCPAPGTDARNFRAGP</sequence>
<dbReference type="SUPFAM" id="SSF47384">
    <property type="entry name" value="Homodimeric domain of signal transducing histidine kinase"/>
    <property type="match status" value="1"/>
</dbReference>
<evidence type="ECO:0000256" key="10">
    <source>
        <dbReference type="ARBA" id="ARBA00023136"/>
    </source>
</evidence>
<evidence type="ECO:0000259" key="13">
    <source>
        <dbReference type="PROSITE" id="PS50885"/>
    </source>
</evidence>
<reference evidence="14 15" key="1">
    <citation type="submission" date="2018-06" db="EMBL/GenBank/DDBJ databases">
        <title>Sphaerisporangium craniellae sp. nov., isolated from a marine sponge in the South China Sea.</title>
        <authorList>
            <person name="Li L."/>
        </authorList>
    </citation>
    <scope>NUCLEOTIDE SEQUENCE [LARGE SCALE GENOMIC DNA]</scope>
    <source>
        <strain evidence="14 15">CCTCC AA 208026</strain>
    </source>
</reference>
<evidence type="ECO:0000256" key="8">
    <source>
        <dbReference type="ARBA" id="ARBA00022989"/>
    </source>
</evidence>
<dbReference type="InterPro" id="IPR050428">
    <property type="entry name" value="TCS_sensor_his_kinase"/>
</dbReference>
<evidence type="ECO:0000256" key="2">
    <source>
        <dbReference type="ARBA" id="ARBA00004236"/>
    </source>
</evidence>
<keyword evidence="9" id="KW-0902">Two-component regulatory system</keyword>
<keyword evidence="5" id="KW-0808">Transferase</keyword>
<feature type="domain" description="HAMP" evidence="13">
    <location>
        <begin position="200"/>
        <end position="253"/>
    </location>
</feature>
<dbReference type="PANTHER" id="PTHR45436:SF5">
    <property type="entry name" value="SENSOR HISTIDINE KINASE TRCS"/>
    <property type="match status" value="1"/>
</dbReference>
<dbReference type="PROSITE" id="PS50885">
    <property type="entry name" value="HAMP"/>
    <property type="match status" value="1"/>
</dbReference>
<name>A0A367FA04_9ACTN</name>
<dbReference type="InterPro" id="IPR003594">
    <property type="entry name" value="HATPase_dom"/>
</dbReference>
<evidence type="ECO:0000256" key="5">
    <source>
        <dbReference type="ARBA" id="ARBA00022679"/>
    </source>
</evidence>
<dbReference type="RefSeq" id="WP_114032090.1">
    <property type="nucleotide sequence ID" value="NZ_QOIL01000019.1"/>
</dbReference>